<dbReference type="Proteomes" id="UP000619293">
    <property type="component" value="Unassembled WGS sequence"/>
</dbReference>
<evidence type="ECO:0008006" key="5">
    <source>
        <dbReference type="Google" id="ProtNLM"/>
    </source>
</evidence>
<feature type="region of interest" description="Disordered" evidence="1">
    <location>
        <begin position="339"/>
        <end position="360"/>
    </location>
</feature>
<dbReference type="AlphaFoldDB" id="A0A8J3K8X2"/>
<proteinExistence type="predicted"/>
<protein>
    <recommendedName>
        <fullName evidence="5">NhaP-type Na+/H+ or K+/H+ antiporter</fullName>
    </recommendedName>
</protein>
<keyword evidence="2" id="KW-1133">Transmembrane helix</keyword>
<reference evidence="3 4" key="1">
    <citation type="submission" date="2021-01" db="EMBL/GenBank/DDBJ databases">
        <title>Whole genome shotgun sequence of Catellatospora chokoriensis NBRC 107358.</title>
        <authorList>
            <person name="Komaki H."/>
            <person name="Tamura T."/>
        </authorList>
    </citation>
    <scope>NUCLEOTIDE SEQUENCE [LARGE SCALE GENOMIC DNA]</scope>
    <source>
        <strain evidence="3 4">NBRC 107358</strain>
    </source>
</reference>
<organism evidence="3 4">
    <name type="scientific">Catellatospora chokoriensis</name>
    <dbReference type="NCBI Taxonomy" id="310353"/>
    <lineage>
        <taxon>Bacteria</taxon>
        <taxon>Bacillati</taxon>
        <taxon>Actinomycetota</taxon>
        <taxon>Actinomycetes</taxon>
        <taxon>Micromonosporales</taxon>
        <taxon>Micromonosporaceae</taxon>
        <taxon>Catellatospora</taxon>
    </lineage>
</organism>
<gene>
    <name evidence="3" type="ORF">Cch02nite_81470</name>
</gene>
<evidence type="ECO:0000256" key="2">
    <source>
        <dbReference type="SAM" id="Phobius"/>
    </source>
</evidence>
<keyword evidence="4" id="KW-1185">Reference proteome</keyword>
<feature type="transmembrane region" description="Helical" evidence="2">
    <location>
        <begin position="189"/>
        <end position="213"/>
    </location>
</feature>
<feature type="transmembrane region" description="Helical" evidence="2">
    <location>
        <begin position="32"/>
        <end position="51"/>
    </location>
</feature>
<evidence type="ECO:0000313" key="4">
    <source>
        <dbReference type="Proteomes" id="UP000619293"/>
    </source>
</evidence>
<evidence type="ECO:0000256" key="1">
    <source>
        <dbReference type="SAM" id="MobiDB-lite"/>
    </source>
</evidence>
<evidence type="ECO:0000313" key="3">
    <source>
        <dbReference type="EMBL" id="GIF94703.1"/>
    </source>
</evidence>
<accession>A0A8J3K8X2</accession>
<keyword evidence="2" id="KW-0472">Membrane</keyword>
<feature type="transmembrane region" description="Helical" evidence="2">
    <location>
        <begin position="306"/>
        <end position="325"/>
    </location>
</feature>
<feature type="transmembrane region" description="Helical" evidence="2">
    <location>
        <begin position="90"/>
        <end position="110"/>
    </location>
</feature>
<feature type="transmembrane region" description="Helical" evidence="2">
    <location>
        <begin position="162"/>
        <end position="183"/>
    </location>
</feature>
<sequence length="360" mass="37166">MLALGKLVVPAGVGLLVAYATGASRLESSPTYLLVTTILLAVGLYGSTFGIDVPHARNDWRTIVAAVTIGVFAKAAIIGVGLALAFQNPLYLVLGVAVAQIDPLAVAAIVGNPRMSQRAKSILAAWSSFDDPITVLLSVYAAALVATAQGVPQLQTGTGGSYLTNLAANVVFIAVAFLGWYWLRRYPKAMAVLAVGLIALAVWQFTMLGLAVAGLFIRPSISRQLGWAVQAALIGAAFMLGLLLTEGVNIGAGIALGAAAFAAQVIVGYALTRKLPPSDRAHLALAQQNGITAIILALLLQAQFDGVIAVIAPAILVVNVIHLVANTLLDRRSTRAPGAVVPLPHQAGPGADLGQDTQPR</sequence>
<comment type="caution">
    <text evidence="3">The sequence shown here is derived from an EMBL/GenBank/DDBJ whole genome shotgun (WGS) entry which is preliminary data.</text>
</comment>
<name>A0A8J3K8X2_9ACTN</name>
<feature type="transmembrane region" description="Helical" evidence="2">
    <location>
        <begin position="63"/>
        <end position="84"/>
    </location>
</feature>
<keyword evidence="2" id="KW-0812">Transmembrane</keyword>
<feature type="transmembrane region" description="Helical" evidence="2">
    <location>
        <begin position="250"/>
        <end position="271"/>
    </location>
</feature>
<feature type="transmembrane region" description="Helical" evidence="2">
    <location>
        <begin position="225"/>
        <end position="244"/>
    </location>
</feature>
<dbReference type="EMBL" id="BONG01000112">
    <property type="protein sequence ID" value="GIF94703.1"/>
    <property type="molecule type" value="Genomic_DNA"/>
</dbReference>
<dbReference type="RefSeq" id="WP_191843410.1">
    <property type="nucleotide sequence ID" value="NZ_BAAALB010000042.1"/>
</dbReference>